<proteinExistence type="predicted"/>
<gene>
    <name evidence="2" type="ORF">SAMN04488133_3561</name>
</gene>
<dbReference type="AlphaFoldDB" id="A0A1H6CN03"/>
<accession>A0A1H6CN03</accession>
<organism evidence="2 3">
    <name type="scientific">Halobellus limi</name>
    <dbReference type="NCBI Taxonomy" id="699433"/>
    <lineage>
        <taxon>Archaea</taxon>
        <taxon>Methanobacteriati</taxon>
        <taxon>Methanobacteriota</taxon>
        <taxon>Stenosarchaea group</taxon>
        <taxon>Halobacteria</taxon>
        <taxon>Halobacteriales</taxon>
        <taxon>Haloferacaceae</taxon>
        <taxon>Halobellus</taxon>
    </lineage>
</organism>
<dbReference type="GeneID" id="54852502"/>
<sequence>MTLTMDRETDDEAEPTDDPEAEEYGHLDDLADGAGCTEIWEHLSDSREE</sequence>
<dbReference type="RefSeq" id="WP_170216797.1">
    <property type="nucleotide sequence ID" value="NZ_CP031311.1"/>
</dbReference>
<name>A0A1H6CN03_9EURY</name>
<dbReference type="Proteomes" id="UP000236740">
    <property type="component" value="Unassembled WGS sequence"/>
</dbReference>
<reference evidence="2 3" key="1">
    <citation type="submission" date="2016-10" db="EMBL/GenBank/DDBJ databases">
        <authorList>
            <person name="de Groot N.N."/>
        </authorList>
    </citation>
    <scope>NUCLEOTIDE SEQUENCE [LARGE SCALE GENOMIC DNA]</scope>
    <source>
        <strain evidence="2 3">CGMCC 1.10331</strain>
    </source>
</reference>
<evidence type="ECO:0000256" key="1">
    <source>
        <dbReference type="SAM" id="MobiDB-lite"/>
    </source>
</evidence>
<protein>
    <submittedName>
        <fullName evidence="2">Uncharacterized protein</fullName>
    </submittedName>
</protein>
<feature type="compositionally biased region" description="Acidic residues" evidence="1">
    <location>
        <begin position="8"/>
        <end position="22"/>
    </location>
</feature>
<evidence type="ECO:0000313" key="3">
    <source>
        <dbReference type="Proteomes" id="UP000236740"/>
    </source>
</evidence>
<keyword evidence="3" id="KW-1185">Reference proteome</keyword>
<evidence type="ECO:0000313" key="2">
    <source>
        <dbReference type="EMBL" id="SEG74127.1"/>
    </source>
</evidence>
<dbReference type="EMBL" id="FNVN01000008">
    <property type="protein sequence ID" value="SEG74127.1"/>
    <property type="molecule type" value="Genomic_DNA"/>
</dbReference>
<feature type="region of interest" description="Disordered" evidence="1">
    <location>
        <begin position="1"/>
        <end position="33"/>
    </location>
</feature>